<dbReference type="PRINTS" id="PR00119">
    <property type="entry name" value="CATATPASE"/>
</dbReference>
<accession>A0A0R0LV53</accession>
<keyword evidence="4" id="KW-0479">Metal-binding</keyword>
<evidence type="ECO:0000256" key="2">
    <source>
        <dbReference type="ARBA" id="ARBA00006000"/>
    </source>
</evidence>
<evidence type="ECO:0000256" key="1">
    <source>
        <dbReference type="ARBA" id="ARBA00004141"/>
    </source>
</evidence>
<dbReference type="SUPFAM" id="SSF81660">
    <property type="entry name" value="Metal cation-transporting ATPase, ATP-binding domain N"/>
    <property type="match status" value="1"/>
</dbReference>
<dbReference type="SUPFAM" id="SSF81653">
    <property type="entry name" value="Calcium ATPase, transduction domain A"/>
    <property type="match status" value="1"/>
</dbReference>
<dbReference type="SUPFAM" id="SSF56784">
    <property type="entry name" value="HAD-like"/>
    <property type="match status" value="1"/>
</dbReference>
<dbReference type="GO" id="GO:0005524">
    <property type="term" value="F:ATP binding"/>
    <property type="evidence" value="ECO:0007669"/>
    <property type="project" value="UniProtKB-KW"/>
</dbReference>
<dbReference type="InterPro" id="IPR036412">
    <property type="entry name" value="HAD-like_sf"/>
</dbReference>
<comment type="subcellular location">
    <subcellularLocation>
        <location evidence="1">Membrane</location>
        <topology evidence="1">Multi-pass membrane protein</topology>
    </subcellularLocation>
</comment>
<feature type="domain" description="P-type ATPase A" evidence="12">
    <location>
        <begin position="149"/>
        <end position="271"/>
    </location>
</feature>
<evidence type="ECO:0000256" key="5">
    <source>
        <dbReference type="ARBA" id="ARBA00022741"/>
    </source>
</evidence>
<dbReference type="Gene3D" id="2.70.150.10">
    <property type="entry name" value="Calcium-transporting ATPase, cytoplasmic transduction domain A"/>
    <property type="match status" value="1"/>
</dbReference>
<organism evidence="13 14">
    <name type="scientific">Pseudoloma neurophilia</name>
    <dbReference type="NCBI Taxonomy" id="146866"/>
    <lineage>
        <taxon>Eukaryota</taxon>
        <taxon>Fungi</taxon>
        <taxon>Fungi incertae sedis</taxon>
        <taxon>Microsporidia</taxon>
        <taxon>Pseudoloma</taxon>
    </lineage>
</organism>
<dbReference type="NCBIfam" id="TIGR01657">
    <property type="entry name" value="P-ATPase-V"/>
    <property type="match status" value="1"/>
</dbReference>
<evidence type="ECO:0000259" key="12">
    <source>
        <dbReference type="Pfam" id="PF00122"/>
    </source>
</evidence>
<keyword evidence="8" id="KW-1278">Translocase</keyword>
<sequence>EKNIKNKSEHESEKNIKTKKRIFTHNHRKWIVEGNKIRKCKADVHRDASAYKNCLPFDLEIHQKNCLKIDIPSWSKLIYEHFTAPFFVFQIFCGILWCLDEYIYHSLFTLVMLFVFEIGVIFSRRVTMKHYRSMEQKEVKIKKVKFSDKDFSTEMVSSVDLLPGDVLLIEKAIKIPADLIILKGACAVNEAMLTGESLPNYKEDISELDGIFERQKKHTIFSGTEIVKIDPVIKIIQETAYKIDKYTFDEHCLVVMVIETGFNTQQGKLIRKMMNSNPPDNTEAYLFLGFLLIFAIISSIIVLYQSLQMKKTNYKIFLEIILILTNVVPPELPLELTIAVNAAVQKLLTLGVFCLEPFRIVNAGKVTVACFDKTGTLTESNMVLYKAVSKNEKSLKEVALTCHSILKDDKNELIGDPLEISAFEHFNGILITDTHIRPGTSDKTVENKSTSVIGLSDDLRIVKKFHFSSNLRRMSVIFRKGSNHFVGMKGAPETVEKYLDNIPIDYNEYQKFAKQGFRVLAIASRRLKIYDSKMTREQIEQAEFEFHGFLLYKSKLKDESLEVISSLQTAGIKIVMITGDNSLTAISVAKSLNFYNDAFLEGEEINKYLDLVESNNFKADIPKGDDNLKDKAGQNENMIKDITESGFVRQRDVTSTFTEIERFSDAESSDKLFDDKLASDLTPSRAIKFLKNVTVFARADPKHKERLIRFFKNQQSVTLMCGDGTNDVGALNESDVGIALLTTKDGQKSDNKKQPESFAEALRNEMIEGKVNLGDACVAAPFTIRNNLLTSVLSVIRQGRSTLVTTFQMYKILALNSLITAYSLSFLDSCGVRFSDAQVTITGILLAFSFMFLTKCEPLEKISRQRPISNIFNWYFISSILSQTAVHLVITAILVFYVGKPETYEEKFTPSLLNSSLYILNTFQQVSTFMINYIGRPFREDFLENAPLRNSLILCLAFIIVLLLELHKEVNKYIEIVDLGTFKWLLLALVIADWLGCYIFEKLCAKMLIKKRRKRNE</sequence>
<keyword evidence="14" id="KW-1185">Reference proteome</keyword>
<evidence type="ECO:0000313" key="13">
    <source>
        <dbReference type="EMBL" id="KRH93238.1"/>
    </source>
</evidence>
<dbReference type="SUPFAM" id="SSF81665">
    <property type="entry name" value="Calcium ATPase, transmembrane domain M"/>
    <property type="match status" value="1"/>
</dbReference>
<keyword evidence="7" id="KW-0460">Magnesium</keyword>
<dbReference type="InterPro" id="IPR023299">
    <property type="entry name" value="ATPase_P-typ_cyto_dom_N"/>
</dbReference>
<comment type="caution">
    <text evidence="13">The sequence shown here is derived from an EMBL/GenBank/DDBJ whole genome shotgun (WGS) entry which is preliminary data.</text>
</comment>
<feature type="transmembrane region" description="Helical" evidence="11">
    <location>
        <begin position="77"/>
        <end position="97"/>
    </location>
</feature>
<dbReference type="AlphaFoldDB" id="A0A0R0LV53"/>
<dbReference type="EMBL" id="LGUB01000423">
    <property type="protein sequence ID" value="KRH93238.1"/>
    <property type="molecule type" value="Genomic_DNA"/>
</dbReference>
<dbReference type="InterPro" id="IPR018303">
    <property type="entry name" value="ATPase_P-typ_P_site"/>
</dbReference>
<feature type="transmembrane region" description="Helical" evidence="11">
    <location>
        <begin position="837"/>
        <end position="853"/>
    </location>
</feature>
<comment type="similarity">
    <text evidence="2">Belongs to the cation transport ATPase (P-type) (TC 3.A.3) family. Type V subfamily.</text>
</comment>
<keyword evidence="3 11" id="KW-0812">Transmembrane</keyword>
<dbReference type="GO" id="GO:0016887">
    <property type="term" value="F:ATP hydrolysis activity"/>
    <property type="evidence" value="ECO:0007669"/>
    <property type="project" value="InterPro"/>
</dbReference>
<feature type="transmembrane region" description="Helical" evidence="11">
    <location>
        <begin position="284"/>
        <end position="304"/>
    </location>
</feature>
<dbReference type="Proteomes" id="UP000051530">
    <property type="component" value="Unassembled WGS sequence"/>
</dbReference>
<feature type="transmembrane region" description="Helical" evidence="11">
    <location>
        <begin position="874"/>
        <end position="897"/>
    </location>
</feature>
<dbReference type="Pfam" id="PF00122">
    <property type="entry name" value="E1-E2_ATPase"/>
    <property type="match status" value="1"/>
</dbReference>
<dbReference type="InterPro" id="IPR044492">
    <property type="entry name" value="P_typ_ATPase_HD_dom"/>
</dbReference>
<dbReference type="PANTHER" id="PTHR45630">
    <property type="entry name" value="CATION-TRANSPORTING ATPASE-RELATED"/>
    <property type="match status" value="1"/>
</dbReference>
<feature type="transmembrane region" description="Helical" evidence="11">
    <location>
        <begin position="947"/>
        <end position="964"/>
    </location>
</feature>
<keyword evidence="9 11" id="KW-1133">Transmembrane helix</keyword>
<feature type="transmembrane region" description="Helical" evidence="11">
    <location>
        <begin position="103"/>
        <end position="122"/>
    </location>
</feature>
<evidence type="ECO:0000313" key="14">
    <source>
        <dbReference type="Proteomes" id="UP000051530"/>
    </source>
</evidence>
<feature type="non-terminal residue" evidence="13">
    <location>
        <position position="1"/>
    </location>
</feature>
<evidence type="ECO:0000256" key="8">
    <source>
        <dbReference type="ARBA" id="ARBA00022967"/>
    </source>
</evidence>
<dbReference type="SFLD" id="SFLDS00003">
    <property type="entry name" value="Haloacid_Dehalogenase"/>
    <property type="match status" value="1"/>
</dbReference>
<evidence type="ECO:0000256" key="3">
    <source>
        <dbReference type="ARBA" id="ARBA00022692"/>
    </source>
</evidence>
<dbReference type="OrthoDB" id="48943at2759"/>
<dbReference type="Gene3D" id="3.40.50.1000">
    <property type="entry name" value="HAD superfamily/HAD-like"/>
    <property type="match status" value="1"/>
</dbReference>
<evidence type="ECO:0000256" key="4">
    <source>
        <dbReference type="ARBA" id="ARBA00022723"/>
    </source>
</evidence>
<keyword evidence="10 11" id="KW-0472">Membrane</keyword>
<dbReference type="InterPro" id="IPR059000">
    <property type="entry name" value="ATPase_P-type_domA"/>
</dbReference>
<name>A0A0R0LV53_9MICR</name>
<proteinExistence type="inferred from homology"/>
<dbReference type="InterPro" id="IPR023298">
    <property type="entry name" value="ATPase_P-typ_TM_dom_sf"/>
</dbReference>
<evidence type="ECO:0000256" key="9">
    <source>
        <dbReference type="ARBA" id="ARBA00022989"/>
    </source>
</evidence>
<dbReference type="GO" id="GO:0140358">
    <property type="term" value="F:P-type transmembrane transporter activity"/>
    <property type="evidence" value="ECO:0007669"/>
    <property type="project" value="InterPro"/>
</dbReference>
<dbReference type="GO" id="GO:0046872">
    <property type="term" value="F:metal ion binding"/>
    <property type="evidence" value="ECO:0007669"/>
    <property type="project" value="UniProtKB-KW"/>
</dbReference>
<evidence type="ECO:0000256" key="11">
    <source>
        <dbReference type="SAM" id="Phobius"/>
    </source>
</evidence>
<keyword evidence="5" id="KW-0547">Nucleotide-binding</keyword>
<evidence type="ECO:0000256" key="10">
    <source>
        <dbReference type="ARBA" id="ARBA00023136"/>
    </source>
</evidence>
<gene>
    <name evidence="13" type="ORF">M153_12500003096</name>
</gene>
<feature type="transmembrane region" description="Helical" evidence="11">
    <location>
        <begin position="917"/>
        <end position="935"/>
    </location>
</feature>
<evidence type="ECO:0000256" key="7">
    <source>
        <dbReference type="ARBA" id="ARBA00022842"/>
    </source>
</evidence>
<keyword evidence="6" id="KW-0067">ATP-binding</keyword>
<evidence type="ECO:0000256" key="6">
    <source>
        <dbReference type="ARBA" id="ARBA00022840"/>
    </source>
</evidence>
<dbReference type="PROSITE" id="PS00154">
    <property type="entry name" value="ATPASE_E1_E2"/>
    <property type="match status" value="1"/>
</dbReference>
<dbReference type="SFLD" id="SFLDF00027">
    <property type="entry name" value="p-type_atpase"/>
    <property type="match status" value="1"/>
</dbReference>
<dbReference type="Pfam" id="PF00702">
    <property type="entry name" value="Hydrolase"/>
    <property type="match status" value="1"/>
</dbReference>
<dbReference type="SFLD" id="SFLDG00002">
    <property type="entry name" value="C1.7:_P-type_atpase_like"/>
    <property type="match status" value="1"/>
</dbReference>
<dbReference type="InterPro" id="IPR006544">
    <property type="entry name" value="P-type_TPase_V"/>
</dbReference>
<protein>
    <submittedName>
        <fullName evidence="13">P-type ATPase (P-ATPase) Superfamily</fullName>
    </submittedName>
</protein>
<feature type="transmembrane region" description="Helical" evidence="11">
    <location>
        <begin position="984"/>
        <end position="1005"/>
    </location>
</feature>
<dbReference type="InterPro" id="IPR023214">
    <property type="entry name" value="HAD_sf"/>
</dbReference>
<dbReference type="GO" id="GO:0019829">
    <property type="term" value="F:ATPase-coupled monoatomic cation transmembrane transporter activity"/>
    <property type="evidence" value="ECO:0007669"/>
    <property type="project" value="TreeGrafter"/>
</dbReference>
<dbReference type="VEuPathDB" id="MicrosporidiaDB:M153_12500003096"/>
<dbReference type="Gene3D" id="3.40.1110.10">
    <property type="entry name" value="Calcium-transporting ATPase, cytoplasmic domain N"/>
    <property type="match status" value="1"/>
</dbReference>
<reference evidence="13 14" key="1">
    <citation type="submission" date="2015-07" db="EMBL/GenBank/DDBJ databases">
        <title>The genome of Pseudoloma neurophilia, a relevant intracellular parasite of the zebrafish.</title>
        <authorList>
            <person name="Ndikumana S."/>
            <person name="Pelin A."/>
            <person name="Sanders J."/>
            <person name="Corradi N."/>
        </authorList>
    </citation>
    <scope>NUCLEOTIDE SEQUENCE [LARGE SCALE GENOMIC DNA]</scope>
    <source>
        <strain evidence="13 14">MK1</strain>
    </source>
</reference>
<dbReference type="NCBIfam" id="TIGR01494">
    <property type="entry name" value="ATPase_P-type"/>
    <property type="match status" value="2"/>
</dbReference>
<dbReference type="GO" id="GO:0016020">
    <property type="term" value="C:membrane"/>
    <property type="evidence" value="ECO:0007669"/>
    <property type="project" value="UniProtKB-SubCell"/>
</dbReference>
<dbReference type="InterPro" id="IPR008250">
    <property type="entry name" value="ATPase_P-typ_transduc_dom_A_sf"/>
</dbReference>
<dbReference type="InterPro" id="IPR001757">
    <property type="entry name" value="P_typ_ATPase"/>
</dbReference>